<evidence type="ECO:0000256" key="1">
    <source>
        <dbReference type="SAM" id="SignalP"/>
    </source>
</evidence>
<feature type="chain" id="PRO_5017815042" description="DUF4367 domain-containing protein" evidence="1">
    <location>
        <begin position="25"/>
        <end position="183"/>
    </location>
</feature>
<reference evidence="2 3" key="1">
    <citation type="submission" date="2018-08" db="EMBL/GenBank/DDBJ databases">
        <title>A genome reference for cultivated species of the human gut microbiota.</title>
        <authorList>
            <person name="Zou Y."/>
            <person name="Xue W."/>
            <person name="Luo G."/>
        </authorList>
    </citation>
    <scope>NUCLEOTIDE SEQUENCE [LARGE SCALE GENOMIC DNA]</scope>
    <source>
        <strain evidence="2 3">AF19-13AC</strain>
    </source>
</reference>
<organism evidence="2 3">
    <name type="scientific">Hungatella hathewayi</name>
    <dbReference type="NCBI Taxonomy" id="154046"/>
    <lineage>
        <taxon>Bacteria</taxon>
        <taxon>Bacillati</taxon>
        <taxon>Bacillota</taxon>
        <taxon>Clostridia</taxon>
        <taxon>Lachnospirales</taxon>
        <taxon>Lachnospiraceae</taxon>
        <taxon>Hungatella</taxon>
    </lineage>
</organism>
<comment type="caution">
    <text evidence="2">The sequence shown here is derived from an EMBL/GenBank/DDBJ whole genome shotgun (WGS) entry which is preliminary data.</text>
</comment>
<dbReference type="Proteomes" id="UP000261023">
    <property type="component" value="Unassembled WGS sequence"/>
</dbReference>
<dbReference type="OrthoDB" id="1956640at2"/>
<dbReference type="EMBL" id="QTJW01000031">
    <property type="protein sequence ID" value="RGD66964.1"/>
    <property type="molecule type" value="Genomic_DNA"/>
</dbReference>
<gene>
    <name evidence="2" type="ORF">DWX31_29645</name>
</gene>
<dbReference type="RefSeq" id="WP_025530665.1">
    <property type="nucleotide sequence ID" value="NZ_QTJW01000031.1"/>
</dbReference>
<name>A0A3E3DCG3_9FIRM</name>
<feature type="signal peptide" evidence="1">
    <location>
        <begin position="1"/>
        <end position="24"/>
    </location>
</feature>
<evidence type="ECO:0000313" key="2">
    <source>
        <dbReference type="EMBL" id="RGD66964.1"/>
    </source>
</evidence>
<protein>
    <recommendedName>
        <fullName evidence="4">DUF4367 domain-containing protein</fullName>
    </recommendedName>
</protein>
<accession>A0A3E3DCG3</accession>
<evidence type="ECO:0008006" key="4">
    <source>
        <dbReference type="Google" id="ProtNLM"/>
    </source>
</evidence>
<dbReference type="AlphaFoldDB" id="A0A3E3DCG3"/>
<keyword evidence="1" id="KW-0732">Signal</keyword>
<proteinExistence type="predicted"/>
<evidence type="ECO:0000313" key="3">
    <source>
        <dbReference type="Proteomes" id="UP000261023"/>
    </source>
</evidence>
<sequence>MKKKKLAVLFIAAALLLNAIPCYAAQSAPSFKVSVPSASAAADYTSLPTGDTLKEDVGFVPKLIDSFALEYKFSSGSITETFSIDSNGSAVNRRKGISFKYAKTQNGVEKTVSLSAEPAEYYSGPENASVTKYGEHELFYNNEQANSVSWTDGDIHYILMDINKSVSKDDLLAMAKELIDLKN</sequence>